<dbReference type="Gene3D" id="3.40.50.150">
    <property type="entry name" value="Vaccinia Virus protein VP39"/>
    <property type="match status" value="1"/>
</dbReference>
<dbReference type="GO" id="GO:0003723">
    <property type="term" value="F:RNA binding"/>
    <property type="evidence" value="ECO:0007669"/>
    <property type="project" value="UniProtKB-UniRule"/>
</dbReference>
<reference evidence="15" key="2">
    <citation type="journal article" date="2021" name="PeerJ">
        <title>Extensive microbial diversity within the chicken gut microbiome revealed by metagenomics and culture.</title>
        <authorList>
            <person name="Gilroy R."/>
            <person name="Ravi A."/>
            <person name="Getino M."/>
            <person name="Pursley I."/>
            <person name="Horton D.L."/>
            <person name="Alikhan N.F."/>
            <person name="Baker D."/>
            <person name="Gharbi K."/>
            <person name="Hall N."/>
            <person name="Watson M."/>
            <person name="Adriaenssens E.M."/>
            <person name="Foster-Nyarko E."/>
            <person name="Jarju S."/>
            <person name="Secka A."/>
            <person name="Antonio M."/>
            <person name="Oren A."/>
            <person name="Chaudhuri R.R."/>
            <person name="La Ragione R."/>
            <person name="Hildebrand F."/>
            <person name="Pallen M.J."/>
        </authorList>
    </citation>
    <scope>NUCLEOTIDE SEQUENCE</scope>
    <source>
        <strain evidence="15">ChiSjej4B22-8148</strain>
    </source>
</reference>
<dbReference type="InterPro" id="IPR001678">
    <property type="entry name" value="MeTrfase_RsmB-F_NOP2_dom"/>
</dbReference>
<proteinExistence type="inferred from homology"/>
<gene>
    <name evidence="15" type="primary">rsmB</name>
    <name evidence="15" type="ORF">IAB31_09440</name>
</gene>
<evidence type="ECO:0000256" key="4">
    <source>
        <dbReference type="ARBA" id="ARBA00022490"/>
    </source>
</evidence>
<dbReference type="GO" id="GO:0005737">
    <property type="term" value="C:cytoplasm"/>
    <property type="evidence" value="ECO:0007669"/>
    <property type="project" value="UniProtKB-SubCell"/>
</dbReference>
<dbReference type="PROSITE" id="PS51686">
    <property type="entry name" value="SAM_MT_RSMB_NOP"/>
    <property type="match status" value="1"/>
</dbReference>
<evidence type="ECO:0000256" key="7">
    <source>
        <dbReference type="ARBA" id="ARBA00022679"/>
    </source>
</evidence>
<keyword evidence="4" id="KW-0963">Cytoplasm</keyword>
<sequence length="453" mass="52441">MTKPVNLREIVLGILLEITEEEAYSHVVIRNVLEKYQYLDKRDRAFISRTAEGTLEHMIQLDYIIEQFSNVPVYNMKPVIRNLLRMSVYQLKYMDSVPDSAAVNEAVRLAQKKGFYNLKGFVNGVLRNTARRLSQVRYPDPAREPLHYLSVKYSFPIWMLNKWVMQFGYEVTERICRDSHMEKGTTVRCDFEKASKEEIMLELEKQNIQVRQHPYLDYALVISHYNYIDAVSAFKKGWIYVQDISSMLVAEAAAPNWGDYCIDVCAAPGGKSLHISEKLMGSGYVEARDISERKVKRMQENIERSSAINIRAMVKDATVYDPESYQRADIVLADVPCSGLGVIGKKQDIKYKMSEKRQQDIIKVQRKILDTVQNYVRPGGVLIYSTCTIGADENQYNIKWFLENYPFKLENLDPYLCRELRGRTTKGGYIQLLPGVHESDGFFIARLRRLVEE</sequence>
<keyword evidence="6 13" id="KW-0489">Methyltransferase</keyword>
<comment type="function">
    <text evidence="1">Specifically methylates the cytosine at position 967 (m5C967) of 16S rRNA.</text>
</comment>
<dbReference type="Gene3D" id="1.10.940.10">
    <property type="entry name" value="NusB-like"/>
    <property type="match status" value="1"/>
</dbReference>
<comment type="similarity">
    <text evidence="13">Belongs to the class I-like SAM-binding methyltransferase superfamily. RsmB/NOP family.</text>
</comment>
<dbReference type="NCBIfam" id="NF011494">
    <property type="entry name" value="PRK14902.1"/>
    <property type="match status" value="1"/>
</dbReference>
<dbReference type="EMBL" id="DVGK01000108">
    <property type="protein sequence ID" value="HIR14130.1"/>
    <property type="molecule type" value="Genomic_DNA"/>
</dbReference>
<feature type="domain" description="SAM-dependent MTase RsmB/NOP-type" evidence="14">
    <location>
        <begin position="175"/>
        <end position="450"/>
    </location>
</feature>
<feature type="binding site" evidence="13">
    <location>
        <begin position="265"/>
        <end position="271"/>
    </location>
    <ligand>
        <name>S-adenosyl-L-methionine</name>
        <dbReference type="ChEBI" id="CHEBI:59789"/>
    </ligand>
</feature>
<keyword evidence="9 13" id="KW-0694">RNA-binding</keyword>
<dbReference type="InterPro" id="IPR049560">
    <property type="entry name" value="MeTrfase_RsmB-F_NOP2_cat"/>
</dbReference>
<name>A0A9D1D9A0_9FIRM</name>
<comment type="catalytic activity">
    <reaction evidence="12">
        <text>cytidine(967) in 16S rRNA + S-adenosyl-L-methionine = 5-methylcytidine(967) in 16S rRNA + S-adenosyl-L-homocysteine + H(+)</text>
        <dbReference type="Rhea" id="RHEA:42748"/>
        <dbReference type="Rhea" id="RHEA-COMP:10219"/>
        <dbReference type="Rhea" id="RHEA-COMP:10220"/>
        <dbReference type="ChEBI" id="CHEBI:15378"/>
        <dbReference type="ChEBI" id="CHEBI:57856"/>
        <dbReference type="ChEBI" id="CHEBI:59789"/>
        <dbReference type="ChEBI" id="CHEBI:74483"/>
        <dbReference type="ChEBI" id="CHEBI:82748"/>
        <dbReference type="EC" id="2.1.1.176"/>
    </reaction>
</comment>
<evidence type="ECO:0000256" key="5">
    <source>
        <dbReference type="ARBA" id="ARBA00022552"/>
    </source>
</evidence>
<evidence type="ECO:0000313" key="16">
    <source>
        <dbReference type="Proteomes" id="UP000886757"/>
    </source>
</evidence>
<dbReference type="SUPFAM" id="SSF48013">
    <property type="entry name" value="NusB-like"/>
    <property type="match status" value="1"/>
</dbReference>
<dbReference type="PANTHER" id="PTHR22807">
    <property type="entry name" value="NOP2 YEAST -RELATED NOL1/NOP2/FMU SUN DOMAIN-CONTAINING"/>
    <property type="match status" value="1"/>
</dbReference>
<dbReference type="Gene3D" id="3.30.70.1170">
    <property type="entry name" value="Sun protein, domain 3"/>
    <property type="match status" value="1"/>
</dbReference>
<dbReference type="GO" id="GO:0008649">
    <property type="term" value="F:rRNA methyltransferase activity"/>
    <property type="evidence" value="ECO:0007669"/>
    <property type="project" value="InterPro"/>
</dbReference>
<dbReference type="InterPro" id="IPR023267">
    <property type="entry name" value="RCMT"/>
</dbReference>
<protein>
    <recommendedName>
        <fullName evidence="3">16S rRNA (cytosine(967)-C(5))-methyltransferase</fullName>
        <ecNumber evidence="3">2.1.1.176</ecNumber>
    </recommendedName>
    <alternativeName>
        <fullName evidence="10">16S rRNA m5C967 methyltransferase</fullName>
    </alternativeName>
    <alternativeName>
        <fullName evidence="11">rRNA (cytosine-C(5)-)-methyltransferase RsmB</fullName>
    </alternativeName>
</protein>
<dbReference type="GO" id="GO:0006355">
    <property type="term" value="P:regulation of DNA-templated transcription"/>
    <property type="evidence" value="ECO:0007669"/>
    <property type="project" value="InterPro"/>
</dbReference>
<dbReference type="InterPro" id="IPR006027">
    <property type="entry name" value="NusB_RsmB_TIM44"/>
</dbReference>
<evidence type="ECO:0000256" key="9">
    <source>
        <dbReference type="ARBA" id="ARBA00022884"/>
    </source>
</evidence>
<dbReference type="InterPro" id="IPR029063">
    <property type="entry name" value="SAM-dependent_MTases_sf"/>
</dbReference>
<dbReference type="Pfam" id="PF01029">
    <property type="entry name" value="NusB"/>
    <property type="match status" value="1"/>
</dbReference>
<dbReference type="PRINTS" id="PR02008">
    <property type="entry name" value="RCMTFAMILY"/>
</dbReference>
<evidence type="ECO:0000259" key="14">
    <source>
        <dbReference type="PROSITE" id="PS51686"/>
    </source>
</evidence>
<evidence type="ECO:0000256" key="3">
    <source>
        <dbReference type="ARBA" id="ARBA00012140"/>
    </source>
</evidence>
<evidence type="ECO:0000256" key="10">
    <source>
        <dbReference type="ARBA" id="ARBA00030399"/>
    </source>
</evidence>
<evidence type="ECO:0000256" key="8">
    <source>
        <dbReference type="ARBA" id="ARBA00022691"/>
    </source>
</evidence>
<evidence type="ECO:0000256" key="11">
    <source>
        <dbReference type="ARBA" id="ARBA00031088"/>
    </source>
</evidence>
<dbReference type="PANTHER" id="PTHR22807:SF53">
    <property type="entry name" value="RIBOSOMAL RNA SMALL SUBUNIT METHYLTRANSFERASE B-RELATED"/>
    <property type="match status" value="1"/>
</dbReference>
<feature type="active site" description="Nucleophile" evidence="13">
    <location>
        <position position="387"/>
    </location>
</feature>
<evidence type="ECO:0000256" key="13">
    <source>
        <dbReference type="PROSITE-ProRule" id="PRU01023"/>
    </source>
</evidence>
<evidence type="ECO:0000256" key="6">
    <source>
        <dbReference type="ARBA" id="ARBA00022603"/>
    </source>
</evidence>
<feature type="binding site" evidence="13">
    <location>
        <position position="334"/>
    </location>
    <ligand>
        <name>S-adenosyl-L-methionine</name>
        <dbReference type="ChEBI" id="CHEBI:59789"/>
    </ligand>
</feature>
<dbReference type="AlphaFoldDB" id="A0A9D1D9A0"/>
<comment type="subcellular location">
    <subcellularLocation>
        <location evidence="2">Cytoplasm</location>
    </subcellularLocation>
</comment>
<dbReference type="Pfam" id="PF22458">
    <property type="entry name" value="RsmF-B_ferredox"/>
    <property type="match status" value="1"/>
</dbReference>
<dbReference type="InterPro" id="IPR035926">
    <property type="entry name" value="NusB-like_sf"/>
</dbReference>
<dbReference type="InterPro" id="IPR054728">
    <property type="entry name" value="RsmB-like_ferredoxin"/>
</dbReference>
<evidence type="ECO:0000256" key="1">
    <source>
        <dbReference type="ARBA" id="ARBA00002724"/>
    </source>
</evidence>
<accession>A0A9D1D9A0</accession>
<feature type="binding site" evidence="13">
    <location>
        <position position="289"/>
    </location>
    <ligand>
        <name>S-adenosyl-L-methionine</name>
        <dbReference type="ChEBI" id="CHEBI:59789"/>
    </ligand>
</feature>
<keyword evidence="7 13" id="KW-0808">Transferase</keyword>
<reference evidence="15" key="1">
    <citation type="submission" date="2020-10" db="EMBL/GenBank/DDBJ databases">
        <authorList>
            <person name="Gilroy R."/>
        </authorList>
    </citation>
    <scope>NUCLEOTIDE SEQUENCE</scope>
    <source>
        <strain evidence="15">ChiSjej4B22-8148</strain>
    </source>
</reference>
<evidence type="ECO:0000313" key="15">
    <source>
        <dbReference type="EMBL" id="HIR14130.1"/>
    </source>
</evidence>
<dbReference type="Pfam" id="PF01189">
    <property type="entry name" value="Methyltr_RsmB-F"/>
    <property type="match status" value="1"/>
</dbReference>
<organism evidence="15 16">
    <name type="scientific">Candidatus Choladousia intestinavium</name>
    <dbReference type="NCBI Taxonomy" id="2840727"/>
    <lineage>
        <taxon>Bacteria</taxon>
        <taxon>Bacillati</taxon>
        <taxon>Bacillota</taxon>
        <taxon>Clostridia</taxon>
        <taxon>Lachnospirales</taxon>
        <taxon>Lachnospiraceae</taxon>
        <taxon>Lachnospiraceae incertae sedis</taxon>
        <taxon>Candidatus Choladousia</taxon>
    </lineage>
</organism>
<evidence type="ECO:0000256" key="2">
    <source>
        <dbReference type="ARBA" id="ARBA00004496"/>
    </source>
</evidence>
<dbReference type="EC" id="2.1.1.176" evidence="3"/>
<feature type="binding site" evidence="13">
    <location>
        <position position="316"/>
    </location>
    <ligand>
        <name>S-adenosyl-L-methionine</name>
        <dbReference type="ChEBI" id="CHEBI:59789"/>
    </ligand>
</feature>
<dbReference type="Proteomes" id="UP000886757">
    <property type="component" value="Unassembled WGS sequence"/>
</dbReference>
<evidence type="ECO:0000256" key="12">
    <source>
        <dbReference type="ARBA" id="ARBA00047283"/>
    </source>
</evidence>
<dbReference type="NCBIfam" id="TIGR00563">
    <property type="entry name" value="rsmB"/>
    <property type="match status" value="1"/>
</dbReference>
<dbReference type="InterPro" id="IPR004573">
    <property type="entry name" value="rRNA_ssu_MeTfrase_B"/>
</dbReference>
<dbReference type="SUPFAM" id="SSF53335">
    <property type="entry name" value="S-adenosyl-L-methionine-dependent methyltransferases"/>
    <property type="match status" value="1"/>
</dbReference>
<comment type="caution">
    <text evidence="15">The sequence shown here is derived from an EMBL/GenBank/DDBJ whole genome shotgun (WGS) entry which is preliminary data.</text>
</comment>
<keyword evidence="8 13" id="KW-0949">S-adenosyl-L-methionine</keyword>
<keyword evidence="5" id="KW-0698">rRNA processing</keyword>